<sequence>MASPSPSPLSCSVCQMFSYSSASFKDNGTCIKCSLFTALEARLSELEERHRTTEISLAAIVSQPPVAGAVRPKVASVSSVDPPVVPEQPGRQGGWVTERRKTRTAKPTVHHQPLHVSNTFSPLSDTPAEEPTLVIGSSIVRNVKLAKPAAIVKCIPGARAGDIESNLKLLAKDKRKYSKIVIHVGGNDTRLRQSEVTKINVESVCNYAKTMSDTVVFSGPLPNVTSDDMYSRMSSFHRWLSRWCPANDVGFIDNWKPFWGKPGLIRRDGIHPTLDGAALLSRNMAKF</sequence>
<evidence type="ECO:0000256" key="1">
    <source>
        <dbReference type="SAM" id="MobiDB-lite"/>
    </source>
</evidence>
<feature type="compositionally biased region" description="Polar residues" evidence="1">
    <location>
        <begin position="115"/>
        <end position="124"/>
    </location>
</feature>
<evidence type="ECO:0000259" key="2">
    <source>
        <dbReference type="Pfam" id="PF13472"/>
    </source>
</evidence>
<feature type="region of interest" description="Disordered" evidence="1">
    <location>
        <begin position="104"/>
        <end position="125"/>
    </location>
</feature>
<dbReference type="AlphaFoldDB" id="A0A8P4FW02"/>
<reference evidence="3" key="2">
    <citation type="submission" date="2025-09" db="UniProtKB">
        <authorList>
            <consortium name="Ensembl"/>
        </authorList>
    </citation>
    <scope>IDENTIFICATION</scope>
</reference>
<dbReference type="Gene3D" id="3.40.50.12690">
    <property type="match status" value="1"/>
</dbReference>
<evidence type="ECO:0000313" key="3">
    <source>
        <dbReference type="Ensembl" id="ENSDLAP00005065235.1"/>
    </source>
</evidence>
<dbReference type="Pfam" id="PF13472">
    <property type="entry name" value="Lipase_GDSL_2"/>
    <property type="match status" value="1"/>
</dbReference>
<dbReference type="Ensembl" id="ENSDLAT00005082301.1">
    <property type="protein sequence ID" value="ENSDLAP00005065235.1"/>
    <property type="gene ID" value="ENSDLAG00005028795.1"/>
</dbReference>
<accession>A0A8P4FW02</accession>
<dbReference type="GeneTree" id="ENSGT01120000272309"/>
<keyword evidence="4" id="KW-1185">Reference proteome</keyword>
<dbReference type="Proteomes" id="UP000694389">
    <property type="component" value="Unassembled WGS sequence"/>
</dbReference>
<evidence type="ECO:0000313" key="4">
    <source>
        <dbReference type="Proteomes" id="UP000694389"/>
    </source>
</evidence>
<dbReference type="CDD" id="cd00229">
    <property type="entry name" value="SGNH_hydrolase"/>
    <property type="match status" value="1"/>
</dbReference>
<name>A0A8P4FW02_DICLA</name>
<dbReference type="SUPFAM" id="SSF52266">
    <property type="entry name" value="SGNH hydrolase"/>
    <property type="match status" value="1"/>
</dbReference>
<feature type="compositionally biased region" description="Basic residues" evidence="1">
    <location>
        <begin position="104"/>
        <end position="113"/>
    </location>
</feature>
<organism evidence="3 4">
    <name type="scientific">Dicentrarchus labrax</name>
    <name type="common">European seabass</name>
    <name type="synonym">Morone labrax</name>
    <dbReference type="NCBI Taxonomy" id="13489"/>
    <lineage>
        <taxon>Eukaryota</taxon>
        <taxon>Metazoa</taxon>
        <taxon>Chordata</taxon>
        <taxon>Craniata</taxon>
        <taxon>Vertebrata</taxon>
        <taxon>Euteleostomi</taxon>
        <taxon>Actinopterygii</taxon>
        <taxon>Neopterygii</taxon>
        <taxon>Teleostei</taxon>
        <taxon>Neoteleostei</taxon>
        <taxon>Acanthomorphata</taxon>
        <taxon>Eupercaria</taxon>
        <taxon>Moronidae</taxon>
        <taxon>Dicentrarchus</taxon>
    </lineage>
</organism>
<feature type="domain" description="SGNH hydrolase-type esterase" evidence="2">
    <location>
        <begin position="153"/>
        <end position="278"/>
    </location>
</feature>
<reference evidence="3" key="1">
    <citation type="submission" date="2025-08" db="UniProtKB">
        <authorList>
            <consortium name="Ensembl"/>
        </authorList>
    </citation>
    <scope>IDENTIFICATION</scope>
</reference>
<dbReference type="Gene3D" id="3.40.50.12700">
    <property type="match status" value="1"/>
</dbReference>
<protein>
    <recommendedName>
        <fullName evidence="2">SGNH hydrolase-type esterase domain-containing protein</fullName>
    </recommendedName>
</protein>
<dbReference type="InterPro" id="IPR013830">
    <property type="entry name" value="SGNH_hydro"/>
</dbReference>
<proteinExistence type="predicted"/>